<feature type="region of interest" description="Disordered" evidence="7">
    <location>
        <begin position="353"/>
        <end position="411"/>
    </location>
</feature>
<dbReference type="EMBL" id="JAMYWD010000011">
    <property type="protein sequence ID" value="KAJ4956164.1"/>
    <property type="molecule type" value="Genomic_DNA"/>
</dbReference>
<name>A0A9Q0JXD4_9MAGN</name>
<evidence type="ECO:0000256" key="2">
    <source>
        <dbReference type="ARBA" id="ARBA00023015"/>
    </source>
</evidence>
<keyword evidence="5" id="KW-0539">Nucleus</keyword>
<feature type="compositionally biased region" description="Polar residues" evidence="7">
    <location>
        <begin position="31"/>
        <end position="44"/>
    </location>
</feature>
<accession>A0A9Q0JXD4</accession>
<keyword evidence="2" id="KW-0805">Transcription regulation</keyword>
<evidence type="ECO:0000313" key="10">
    <source>
        <dbReference type="Proteomes" id="UP001141806"/>
    </source>
</evidence>
<feature type="region of interest" description="Disordered" evidence="7">
    <location>
        <begin position="128"/>
        <end position="163"/>
    </location>
</feature>
<dbReference type="FunFam" id="1.20.5.170:FF:000009">
    <property type="entry name" value="probable transcription factor PosF21"/>
    <property type="match status" value="1"/>
</dbReference>
<dbReference type="SMART" id="SM00338">
    <property type="entry name" value="BRLZ"/>
    <property type="match status" value="1"/>
</dbReference>
<keyword evidence="6" id="KW-0175">Coiled coil</keyword>
<evidence type="ECO:0000259" key="8">
    <source>
        <dbReference type="PROSITE" id="PS50217"/>
    </source>
</evidence>
<dbReference type="GO" id="GO:0003700">
    <property type="term" value="F:DNA-binding transcription factor activity"/>
    <property type="evidence" value="ECO:0007669"/>
    <property type="project" value="InterPro"/>
</dbReference>
<evidence type="ECO:0000256" key="4">
    <source>
        <dbReference type="ARBA" id="ARBA00023163"/>
    </source>
</evidence>
<gene>
    <name evidence="9" type="ORF">NE237_012947</name>
</gene>
<dbReference type="PANTHER" id="PTHR13690">
    <property type="entry name" value="TRANSCRIPTION FACTOR POSF21-RELATED"/>
    <property type="match status" value="1"/>
</dbReference>
<dbReference type="AlphaFoldDB" id="A0A9Q0JXD4"/>
<feature type="compositionally biased region" description="Low complexity" evidence="7">
    <location>
        <begin position="130"/>
        <end position="145"/>
    </location>
</feature>
<dbReference type="PANTHER" id="PTHR13690:SF124">
    <property type="entry name" value="TRANSCRIPTION FACTOR RF2A"/>
    <property type="match status" value="1"/>
</dbReference>
<sequence>MEKDKSPGHGGAFLPPSARYSAFPSSANIFNGKSEASPSSSTILPTPVPATDSSHFSHDISRMPDFPPKNVGHRRAQSEILSLPDDISFDSDLGVVGYGEGGPSLSDDTEEDFFSMYIDMEKFSSSSATSGFQAGESSSGAASSSTQAHALAAGAPSSENLVNEKPRIRHQHSQSMDGSTSIKPELLVPECASSAETKKAVSAAKLADLALMDPKRAKRIWANRQSAARSKERKMRYISELERKLQTLQTEATTLSGQLTMLQRDTSGLTAENNELKLRLQTMEQQVNLQDALNEALREEVQRLKLMTGQVIPNGSAMMGYGSSFGANQQFYPNSHAMHTILAANQFQQLQIHSQQQPQQQPQQSLRQQQQSLQFQQQQQVHPQQIPQQQTADLRMKGALASPSKRESTMD</sequence>
<dbReference type="GO" id="GO:0003677">
    <property type="term" value="F:DNA binding"/>
    <property type="evidence" value="ECO:0007669"/>
    <property type="project" value="UniProtKB-KW"/>
</dbReference>
<evidence type="ECO:0000313" key="9">
    <source>
        <dbReference type="EMBL" id="KAJ4956164.1"/>
    </source>
</evidence>
<dbReference type="SUPFAM" id="SSF57959">
    <property type="entry name" value="Leucine zipper domain"/>
    <property type="match status" value="1"/>
</dbReference>
<dbReference type="Gene3D" id="1.20.5.170">
    <property type="match status" value="1"/>
</dbReference>
<reference evidence="9" key="1">
    <citation type="journal article" date="2023" name="Plant J.">
        <title>The genome of the king protea, Protea cynaroides.</title>
        <authorList>
            <person name="Chang J."/>
            <person name="Duong T.A."/>
            <person name="Schoeman C."/>
            <person name="Ma X."/>
            <person name="Roodt D."/>
            <person name="Barker N."/>
            <person name="Li Z."/>
            <person name="Van de Peer Y."/>
            <person name="Mizrachi E."/>
        </authorList>
    </citation>
    <scope>NUCLEOTIDE SEQUENCE</scope>
    <source>
        <tissue evidence="9">Young leaves</tissue>
    </source>
</reference>
<dbReference type="CDD" id="cd14703">
    <property type="entry name" value="bZIP_plant_RF2"/>
    <property type="match status" value="1"/>
</dbReference>
<keyword evidence="3" id="KW-0238">DNA-binding</keyword>
<keyword evidence="10" id="KW-1185">Reference proteome</keyword>
<dbReference type="PROSITE" id="PS50217">
    <property type="entry name" value="BZIP"/>
    <property type="match status" value="1"/>
</dbReference>
<protein>
    <recommendedName>
        <fullName evidence="8">BZIP domain-containing protein</fullName>
    </recommendedName>
</protein>
<dbReference type="InterPro" id="IPR044759">
    <property type="entry name" value="bZIP_RF2"/>
</dbReference>
<comment type="caution">
    <text evidence="9">The sequence shown here is derived from an EMBL/GenBank/DDBJ whole genome shotgun (WGS) entry which is preliminary data.</text>
</comment>
<evidence type="ECO:0000256" key="1">
    <source>
        <dbReference type="ARBA" id="ARBA00004123"/>
    </source>
</evidence>
<organism evidence="9 10">
    <name type="scientific">Protea cynaroides</name>
    <dbReference type="NCBI Taxonomy" id="273540"/>
    <lineage>
        <taxon>Eukaryota</taxon>
        <taxon>Viridiplantae</taxon>
        <taxon>Streptophyta</taxon>
        <taxon>Embryophyta</taxon>
        <taxon>Tracheophyta</taxon>
        <taxon>Spermatophyta</taxon>
        <taxon>Magnoliopsida</taxon>
        <taxon>Proteales</taxon>
        <taxon>Proteaceae</taxon>
        <taxon>Protea</taxon>
    </lineage>
</organism>
<feature type="compositionally biased region" description="Low complexity" evidence="7">
    <location>
        <begin position="353"/>
        <end position="390"/>
    </location>
</feature>
<evidence type="ECO:0000256" key="5">
    <source>
        <dbReference type="ARBA" id="ARBA00023242"/>
    </source>
</evidence>
<evidence type="ECO:0000256" key="7">
    <source>
        <dbReference type="SAM" id="MobiDB-lite"/>
    </source>
</evidence>
<proteinExistence type="predicted"/>
<feature type="coiled-coil region" evidence="6">
    <location>
        <begin position="231"/>
        <end position="300"/>
    </location>
</feature>
<dbReference type="Proteomes" id="UP001141806">
    <property type="component" value="Unassembled WGS sequence"/>
</dbReference>
<dbReference type="InterPro" id="IPR046347">
    <property type="entry name" value="bZIP_sf"/>
</dbReference>
<dbReference type="InterPro" id="IPR004827">
    <property type="entry name" value="bZIP"/>
</dbReference>
<evidence type="ECO:0000256" key="6">
    <source>
        <dbReference type="SAM" id="Coils"/>
    </source>
</evidence>
<feature type="region of interest" description="Disordered" evidence="7">
    <location>
        <begin position="31"/>
        <end position="76"/>
    </location>
</feature>
<evidence type="ECO:0000256" key="3">
    <source>
        <dbReference type="ARBA" id="ARBA00023125"/>
    </source>
</evidence>
<comment type="subcellular location">
    <subcellularLocation>
        <location evidence="1">Nucleus</location>
    </subcellularLocation>
</comment>
<dbReference type="Pfam" id="PF00170">
    <property type="entry name" value="bZIP_1"/>
    <property type="match status" value="1"/>
</dbReference>
<keyword evidence="4" id="KW-0804">Transcription</keyword>
<feature type="domain" description="BZIP" evidence="8">
    <location>
        <begin position="213"/>
        <end position="276"/>
    </location>
</feature>
<dbReference type="GO" id="GO:0005634">
    <property type="term" value="C:nucleus"/>
    <property type="evidence" value="ECO:0007669"/>
    <property type="project" value="UniProtKB-SubCell"/>
</dbReference>
<dbReference type="OrthoDB" id="1435597at2759"/>